<keyword evidence="1" id="KW-0472">Membrane</keyword>
<accession>A0A9P5X421</accession>
<keyword evidence="1" id="KW-0812">Transmembrane</keyword>
<evidence type="ECO:0000256" key="1">
    <source>
        <dbReference type="SAM" id="Phobius"/>
    </source>
</evidence>
<dbReference type="Proteomes" id="UP000807342">
    <property type="component" value="Unassembled WGS sequence"/>
</dbReference>
<proteinExistence type="predicted"/>
<dbReference type="OrthoDB" id="3066754at2759"/>
<gene>
    <name evidence="2" type="ORF">P691DRAFT_764687</name>
</gene>
<feature type="transmembrane region" description="Helical" evidence="1">
    <location>
        <begin position="26"/>
        <end position="50"/>
    </location>
</feature>
<dbReference type="EMBL" id="MU151533">
    <property type="protein sequence ID" value="KAF9443007.1"/>
    <property type="molecule type" value="Genomic_DNA"/>
</dbReference>
<keyword evidence="3" id="KW-1185">Reference proteome</keyword>
<keyword evidence="1" id="KW-1133">Transmembrane helix</keyword>
<comment type="caution">
    <text evidence="2">The sequence shown here is derived from an EMBL/GenBank/DDBJ whole genome shotgun (WGS) entry which is preliminary data.</text>
</comment>
<protein>
    <submittedName>
        <fullName evidence="2">Uncharacterized protein</fullName>
    </submittedName>
</protein>
<name>A0A9P5X421_9AGAR</name>
<dbReference type="AlphaFoldDB" id="A0A9P5X421"/>
<evidence type="ECO:0000313" key="2">
    <source>
        <dbReference type="EMBL" id="KAF9443007.1"/>
    </source>
</evidence>
<organism evidence="2 3">
    <name type="scientific">Macrolepiota fuliginosa MF-IS2</name>
    <dbReference type="NCBI Taxonomy" id="1400762"/>
    <lineage>
        <taxon>Eukaryota</taxon>
        <taxon>Fungi</taxon>
        <taxon>Dikarya</taxon>
        <taxon>Basidiomycota</taxon>
        <taxon>Agaricomycotina</taxon>
        <taxon>Agaricomycetes</taxon>
        <taxon>Agaricomycetidae</taxon>
        <taxon>Agaricales</taxon>
        <taxon>Agaricineae</taxon>
        <taxon>Agaricaceae</taxon>
        <taxon>Macrolepiota</taxon>
    </lineage>
</organism>
<evidence type="ECO:0000313" key="3">
    <source>
        <dbReference type="Proteomes" id="UP000807342"/>
    </source>
</evidence>
<sequence length="488" mass="53288">MHWWWHWPKQFAFIKSFKSALDTCQVTFIFCVTIQILSFGSLFLVSLLVLGNAPHIASVATHDILSHITGHETATSASLKWLLKHGKTNDPTSTSKLALAILLLLSYSLFTKLTDVGLISLYACTTPGPNFLDAPTSAHSDDCALEVLHDNMVNGTDPSIVRYFCCDAVEPFILNTNDTLSVCTVWTNLTYGNKSLSMFELNGYFMGPLFQHISMLTILNGIAVIPHNAGFHAFLGAPGLSPYTQVTLPQTIVLEANIGCMTVGMLTEADVYSIFSNPIDVFYTNDNGPWRKYAGPDYLQDVVSKTVDNVHAYLKPLWNMSTLDPTTGSVMGINASDDSPTSTTNIQSYFLPSLPGADSWSANVDASDNIFRNCSECLESQLNISIPHMCMIYNEMLCGLMGIGGLAVSDVRLYIGLLKMVCATVIQVNLIHVDIEVDGNGNINSTFKWLPSELHTTMADYWNAHPVGVMAEMVSDCVTSTGATVISS</sequence>
<reference evidence="2" key="1">
    <citation type="submission" date="2020-11" db="EMBL/GenBank/DDBJ databases">
        <authorList>
            <consortium name="DOE Joint Genome Institute"/>
            <person name="Ahrendt S."/>
            <person name="Riley R."/>
            <person name="Andreopoulos W."/>
            <person name="Labutti K."/>
            <person name="Pangilinan J."/>
            <person name="Ruiz-Duenas F.J."/>
            <person name="Barrasa J.M."/>
            <person name="Sanchez-Garcia M."/>
            <person name="Camarero S."/>
            <person name="Miyauchi S."/>
            <person name="Serrano A."/>
            <person name="Linde D."/>
            <person name="Babiker R."/>
            <person name="Drula E."/>
            <person name="Ayuso-Fernandez I."/>
            <person name="Pacheco R."/>
            <person name="Padilla G."/>
            <person name="Ferreira P."/>
            <person name="Barriuso J."/>
            <person name="Kellner H."/>
            <person name="Castanera R."/>
            <person name="Alfaro M."/>
            <person name="Ramirez L."/>
            <person name="Pisabarro A.G."/>
            <person name="Kuo A."/>
            <person name="Tritt A."/>
            <person name="Lipzen A."/>
            <person name="He G."/>
            <person name="Yan M."/>
            <person name="Ng V."/>
            <person name="Cullen D."/>
            <person name="Martin F."/>
            <person name="Rosso M.-N."/>
            <person name="Henrissat B."/>
            <person name="Hibbett D."/>
            <person name="Martinez A.T."/>
            <person name="Grigoriev I.V."/>
        </authorList>
    </citation>
    <scope>NUCLEOTIDE SEQUENCE</scope>
    <source>
        <strain evidence="2">MF-IS2</strain>
    </source>
</reference>